<proteinExistence type="predicted"/>
<dbReference type="EMBL" id="LGTE01000023">
    <property type="protein sequence ID" value="KNZ68741.1"/>
    <property type="molecule type" value="Genomic_DNA"/>
</dbReference>
<keyword evidence="4" id="KW-0808">Transferase</keyword>
<dbReference type="GO" id="GO:0016740">
    <property type="term" value="F:transferase activity"/>
    <property type="evidence" value="ECO:0007669"/>
    <property type="project" value="UniProtKB-KW"/>
</dbReference>
<dbReference type="Proteomes" id="UP000037175">
    <property type="component" value="Unassembled WGS sequence"/>
</dbReference>
<dbReference type="InterPro" id="IPR012338">
    <property type="entry name" value="Beta-lactam/transpept-like"/>
</dbReference>
<feature type="domain" description="Penicillin binding protein A dimerisation" evidence="3">
    <location>
        <begin position="53"/>
        <end position="115"/>
    </location>
</feature>
<feature type="transmembrane region" description="Helical" evidence="1">
    <location>
        <begin position="9"/>
        <end position="29"/>
    </location>
</feature>
<reference evidence="5" key="1">
    <citation type="submission" date="2015-07" db="EMBL/GenBank/DDBJ databases">
        <title>Complete Genome of Thermincola ferriacetica strain Z-0001T.</title>
        <authorList>
            <person name="Lusk B."/>
            <person name="Badalamenti J.P."/>
            <person name="Parameswaran P."/>
            <person name="Bond D.R."/>
            <person name="Torres C.I."/>
        </authorList>
    </citation>
    <scope>NUCLEOTIDE SEQUENCE [LARGE SCALE GENOMIC DNA]</scope>
    <source>
        <strain evidence="5">Z-0001</strain>
    </source>
</reference>
<dbReference type="GO" id="GO:0005886">
    <property type="term" value="C:plasma membrane"/>
    <property type="evidence" value="ECO:0007669"/>
    <property type="project" value="TreeGrafter"/>
</dbReference>
<dbReference type="Pfam" id="PF00905">
    <property type="entry name" value="Transpeptidase"/>
    <property type="match status" value="1"/>
</dbReference>
<dbReference type="SUPFAM" id="SSF56519">
    <property type="entry name" value="Penicillin binding protein dimerisation domain"/>
    <property type="match status" value="1"/>
</dbReference>
<protein>
    <submittedName>
        <fullName evidence="4">Peptidoglycan glycosyltransferase</fullName>
    </submittedName>
</protein>
<dbReference type="Gene3D" id="3.90.1310.10">
    <property type="entry name" value="Penicillin-binding protein 2a (Domain 2)"/>
    <property type="match status" value="1"/>
</dbReference>
<dbReference type="AlphaFoldDB" id="A0A0L6VZV2"/>
<dbReference type="InterPro" id="IPR050515">
    <property type="entry name" value="Beta-lactam/transpept"/>
</dbReference>
<evidence type="ECO:0000259" key="3">
    <source>
        <dbReference type="Pfam" id="PF21922"/>
    </source>
</evidence>
<gene>
    <name evidence="4" type="ORF">Tfer_2736</name>
</gene>
<dbReference type="GO" id="GO:0071972">
    <property type="term" value="F:peptidoglycan L,D-transpeptidase activity"/>
    <property type="evidence" value="ECO:0007669"/>
    <property type="project" value="TreeGrafter"/>
</dbReference>
<dbReference type="GO" id="GO:0071555">
    <property type="term" value="P:cell wall organization"/>
    <property type="evidence" value="ECO:0007669"/>
    <property type="project" value="TreeGrafter"/>
</dbReference>
<dbReference type="PANTHER" id="PTHR30627:SF24">
    <property type="entry name" value="PENICILLIN-BINDING PROTEIN 4B"/>
    <property type="match status" value="1"/>
</dbReference>
<evidence type="ECO:0000313" key="5">
    <source>
        <dbReference type="Proteomes" id="UP000037175"/>
    </source>
</evidence>
<evidence type="ECO:0000256" key="1">
    <source>
        <dbReference type="SAM" id="Phobius"/>
    </source>
</evidence>
<evidence type="ECO:0000313" key="4">
    <source>
        <dbReference type="EMBL" id="KNZ68741.1"/>
    </source>
</evidence>
<keyword evidence="1" id="KW-0472">Membrane</keyword>
<keyword evidence="1" id="KW-0812">Transmembrane</keyword>
<keyword evidence="1" id="KW-1133">Transmembrane helix</keyword>
<dbReference type="SUPFAM" id="SSF56601">
    <property type="entry name" value="beta-lactamase/transpeptidase-like"/>
    <property type="match status" value="1"/>
</dbReference>
<accession>A0A0L6VZV2</accession>
<dbReference type="PATRIC" id="fig|281456.6.peg.2850"/>
<dbReference type="GO" id="GO:0008658">
    <property type="term" value="F:penicillin binding"/>
    <property type="evidence" value="ECO:0007669"/>
    <property type="project" value="InterPro"/>
</dbReference>
<keyword evidence="5" id="KW-1185">Reference proteome</keyword>
<sequence length="465" mass="50963">MMRRNLRILTYLLIFNFLIVILAITYWQVIKRDAIYTHPRNKRLYALEAKTLRGQILDREGKVLAYSKKVDHGYIRVFPEGEVTAHLVGYNSAKYGKAGLEYSANAYLLGLNSEETVFPFLPDLQKERYGYDVFTTIDLPLQELAYRLLGERKGAVVALRPQTGEVLALVSKPSYNPNEVEKNWLFLQKEGNGSPLLNRATQGMYPPGSTLKVVTGAGALKFNPANWTRIFNAPGYVIIRGNRIDDSHVVGKVGFVEALQRSSNYVFATLGLEMGAQNFYDIMQVFGLTDKTPFELPTKKGIVAGPGELVPEALAETAIGQGRTLVTPLHMALVAATVANGGNKVAPYLIKEVRRHDGTVISQTTPAQAQRVVSPDINRKLVEAMRAVVEKGTGRPARLPGISVAGKTGSAENPHGETHAWFIGFAPVENPQVAIAIIVENGGTGGQVAGPIARELFRAVIIDKR</sequence>
<dbReference type="InterPro" id="IPR054120">
    <property type="entry name" value="PBPA_dimer"/>
</dbReference>
<comment type="caution">
    <text evidence="4">The sequence shown here is derived from an EMBL/GenBank/DDBJ whole genome shotgun (WGS) entry which is preliminary data.</text>
</comment>
<dbReference type="PANTHER" id="PTHR30627">
    <property type="entry name" value="PEPTIDOGLYCAN D,D-TRANSPEPTIDASE"/>
    <property type="match status" value="1"/>
</dbReference>
<dbReference type="Pfam" id="PF21922">
    <property type="entry name" value="PBP_dimer_2"/>
    <property type="match status" value="1"/>
</dbReference>
<feature type="domain" description="Penicillin-binding protein transpeptidase" evidence="2">
    <location>
        <begin position="154"/>
        <end position="457"/>
    </location>
</feature>
<name>A0A0L6VZV2_9FIRM</name>
<evidence type="ECO:0000259" key="2">
    <source>
        <dbReference type="Pfam" id="PF00905"/>
    </source>
</evidence>
<dbReference type="InterPro" id="IPR036138">
    <property type="entry name" value="PBP_dimer_sf"/>
</dbReference>
<organism evidence="4 5">
    <name type="scientific">Thermincola ferriacetica</name>
    <dbReference type="NCBI Taxonomy" id="281456"/>
    <lineage>
        <taxon>Bacteria</taxon>
        <taxon>Bacillati</taxon>
        <taxon>Bacillota</taxon>
        <taxon>Clostridia</taxon>
        <taxon>Eubacteriales</taxon>
        <taxon>Thermincolaceae</taxon>
        <taxon>Thermincola</taxon>
    </lineage>
</organism>
<dbReference type="Gene3D" id="3.40.710.10">
    <property type="entry name" value="DD-peptidase/beta-lactamase superfamily"/>
    <property type="match status" value="1"/>
</dbReference>
<dbReference type="InterPro" id="IPR001460">
    <property type="entry name" value="PCN-bd_Tpept"/>
</dbReference>